<evidence type="ECO:0000313" key="7">
    <source>
        <dbReference type="Proteomes" id="UP001218638"/>
    </source>
</evidence>
<accession>A0AAE9ZW08</accession>
<dbReference type="GO" id="GO:0003677">
    <property type="term" value="F:DNA binding"/>
    <property type="evidence" value="ECO:0007669"/>
    <property type="project" value="InterPro"/>
</dbReference>
<dbReference type="KEGG" id="slom:PXH66_17440"/>
<dbReference type="GO" id="GO:0003899">
    <property type="term" value="F:DNA-directed RNA polymerase activity"/>
    <property type="evidence" value="ECO:0007669"/>
    <property type="project" value="InterPro"/>
</dbReference>
<proteinExistence type="predicted"/>
<dbReference type="Gene3D" id="1.10.510.10">
    <property type="entry name" value="Transferase(Phosphotransferase) domain 1"/>
    <property type="match status" value="2"/>
</dbReference>
<evidence type="ECO:0000256" key="3">
    <source>
        <dbReference type="ARBA" id="ARBA00022777"/>
    </source>
</evidence>
<dbReference type="SUPFAM" id="SSF47789">
    <property type="entry name" value="C-terminal domain of RNA polymerase alpha subunit"/>
    <property type="match status" value="1"/>
</dbReference>
<protein>
    <submittedName>
        <fullName evidence="6">BREX system serine/threonine kinase PglW</fullName>
    </submittedName>
</protein>
<sequence>MPPPEKYWKTISPSLFPWEQEALDFVFERFPAQDNYRAWANFEFIADDGSINEVDLLVVCPQGVFLVEIKSNPGTLSGDTMNWTWEHEGKRKTRENPRLLANRKCKRLKSLLARQNAFKNQSVPYFEPLIFVSHSDAKNQLSAVAASNVALRDIAAKGGSPERPGVMAALQRRVCPGLKQFTSSPVNRPMIRALSRAMDQAGIRPSQSARRVGDFMLDQLVFDSPTGAYQDWTAKHVSIESTKRFARIYMVARQSTAAEKKIITEAAHREFRLLELLDHPGILKADPPTESDHGPVLFFRRSPDFLPLDQFLKNEGTALTVHDRLDILRQITEIIQYAHGKKVLHRSLSPRSILIRRDGPTKLVVQIFNWQTGGRLPSSTGSGTMQLSNTLHAGQLVEDTSLVYLAPEAFVGGADGGGEMDVFSLGALTYLLFTGRPPAESIAELQQKLRSSLSNGLNVREAMDGAVDTLDDLVKSSANGVASDRWPVADFLAGLDCIEEELTRPDEEEKANPLEAKKGDRLAGGFVVEKSLGSGAVSKTYVVNLGDSQWVLKVARDSKYNQRIQREFEILEKLKDLQFREVVKPHAVHHFDELVGFTMESAGEETLARRITREGPLDLTLLQRFGDDLLRTVRDLDEHGITHRDIKPDNIGVRVPGKKEQKLCLFDFSLSNTSPEDIKVGTAAYLDPFISERKVKRWDVSSELFSAAMTLHEMATGLLPSWGDGKSDPAAIADEVSIRPELFDPDLRERFSAFFNQALRRDFSQRFDNPSAMLDAWNHVFVAVDKPKTDHDEDATTQIPDNVTAGTQLVLLGLSTRLLNTLDRLNLVTVADLIAVNIRRIQRLPGVGNKTRRELGRLVWELRRRLPELEIDPAKAIADLENDSTTATPDAVASVDVIAKQVAIIGRGTDRVAEQEMLQRFLGWQLPEGVSPLDWTSQSDIAPALGVTRQRIGQVVTQARLRWTKFPAVTGLRDSIYELLCSVGGVAVHREMIDSILAARGSSFDDAQRTQMASVVVRAAIETERHQKEPRFQEFRSDGHIYIAVAPELKAFAQKLGSAADELAAQDPLPSPPSVITALRAIPVPDLPEQVAPMSDNRLCQLGAAASKRAALSSRREIYPVDLAPERSLTLAQNAFFGGLLTVAELRSRIAARYSQAAPLPDRPELDKLITSLGIELTWNPAAADGQGAYEIPGVEKGTGDYTSETLTERYQTRLSAARPGDVSPQIAEARNLEGKLTHAAKHGAFLTLAVPPGLLKRAEEELSDRFPVEICDLDAVFLSQMKQEAQRGGADWQIVLQADAAAPDSLAWKNLNVLIDRCIPALKTAMRSPQKTKLLINPGLLARYDRMNVLAELAGEVGRTDGVQGIWVLLPASDQNPLPTLNQRAIPMVTGNAAQHVRLNDAWLSNKHRG</sequence>
<dbReference type="NCBIfam" id="NF033442">
    <property type="entry name" value="BREX_PglW"/>
    <property type="match status" value="1"/>
</dbReference>
<dbReference type="GO" id="GO:0005524">
    <property type="term" value="F:ATP binding"/>
    <property type="evidence" value="ECO:0007669"/>
    <property type="project" value="UniProtKB-KW"/>
</dbReference>
<keyword evidence="2" id="KW-0547">Nucleotide-binding</keyword>
<evidence type="ECO:0000256" key="4">
    <source>
        <dbReference type="ARBA" id="ARBA00022840"/>
    </source>
</evidence>
<dbReference type="InterPro" id="IPR049832">
    <property type="entry name" value="BREX_PglW"/>
</dbReference>
<dbReference type="GO" id="GO:0004674">
    <property type="term" value="F:protein serine/threonine kinase activity"/>
    <property type="evidence" value="ECO:0007669"/>
    <property type="project" value="TreeGrafter"/>
</dbReference>
<feature type="domain" description="Protein kinase" evidence="5">
    <location>
        <begin position="526"/>
        <end position="782"/>
    </location>
</feature>
<dbReference type="RefSeq" id="WP_330928029.1">
    <property type="nucleotide sequence ID" value="NZ_CP119075.1"/>
</dbReference>
<dbReference type="PANTHER" id="PTHR43289:SF6">
    <property type="entry name" value="SERINE_THREONINE-PROTEIN KINASE NEKL-3"/>
    <property type="match status" value="1"/>
</dbReference>
<dbReference type="Proteomes" id="UP001218638">
    <property type="component" value="Chromosome"/>
</dbReference>
<dbReference type="InterPro" id="IPR000719">
    <property type="entry name" value="Prot_kinase_dom"/>
</dbReference>
<dbReference type="SUPFAM" id="SSF56112">
    <property type="entry name" value="Protein kinase-like (PK-like)"/>
    <property type="match status" value="2"/>
</dbReference>
<dbReference type="InterPro" id="IPR011009">
    <property type="entry name" value="Kinase-like_dom_sf"/>
</dbReference>
<evidence type="ECO:0000256" key="2">
    <source>
        <dbReference type="ARBA" id="ARBA00022741"/>
    </source>
</evidence>
<keyword evidence="3 6" id="KW-0418">Kinase</keyword>
<dbReference type="Pfam" id="PF08378">
    <property type="entry name" value="NERD"/>
    <property type="match status" value="1"/>
</dbReference>
<dbReference type="PANTHER" id="PTHR43289">
    <property type="entry name" value="MITOGEN-ACTIVATED PROTEIN KINASE KINASE KINASE 20-RELATED"/>
    <property type="match status" value="1"/>
</dbReference>
<keyword evidence="1" id="KW-0808">Transferase</keyword>
<organism evidence="6 7">
    <name type="scientific">Synoicihabitans lomoniglobus</name>
    <dbReference type="NCBI Taxonomy" id="2909285"/>
    <lineage>
        <taxon>Bacteria</taxon>
        <taxon>Pseudomonadati</taxon>
        <taxon>Verrucomicrobiota</taxon>
        <taxon>Opitutia</taxon>
        <taxon>Opitutales</taxon>
        <taxon>Opitutaceae</taxon>
        <taxon>Synoicihabitans</taxon>
    </lineage>
</organism>
<evidence type="ECO:0000259" key="5">
    <source>
        <dbReference type="SMART" id="SM00220"/>
    </source>
</evidence>
<dbReference type="InterPro" id="IPR011528">
    <property type="entry name" value="NERD"/>
</dbReference>
<dbReference type="SMART" id="SM00220">
    <property type="entry name" value="S_TKc"/>
    <property type="match status" value="1"/>
</dbReference>
<keyword evidence="4" id="KW-0067">ATP-binding</keyword>
<dbReference type="InterPro" id="IPR011260">
    <property type="entry name" value="RNAP_asu_C"/>
</dbReference>
<dbReference type="Gene3D" id="1.10.150.20">
    <property type="entry name" value="5' to 3' exonuclease, C-terminal subdomain"/>
    <property type="match status" value="1"/>
</dbReference>
<evidence type="ECO:0000256" key="1">
    <source>
        <dbReference type="ARBA" id="ARBA00022679"/>
    </source>
</evidence>
<dbReference type="Pfam" id="PF00069">
    <property type="entry name" value="Pkinase"/>
    <property type="match status" value="2"/>
</dbReference>
<evidence type="ECO:0000313" key="6">
    <source>
        <dbReference type="EMBL" id="WED64124.1"/>
    </source>
</evidence>
<name>A0AAE9ZW08_9BACT</name>
<dbReference type="GO" id="GO:0006351">
    <property type="term" value="P:DNA-templated transcription"/>
    <property type="evidence" value="ECO:0007669"/>
    <property type="project" value="InterPro"/>
</dbReference>
<reference evidence="6" key="1">
    <citation type="submission" date="2023-03" db="EMBL/GenBank/DDBJ databases">
        <title>Lomoglobus Profundus gen. nov., sp. nov., a novel member of the phylum Verrucomicrobia, isolated from deep-marine sediment of South China Sea.</title>
        <authorList>
            <person name="Ahmad T."/>
            <person name="Ishaq S.E."/>
            <person name="Wang F."/>
        </authorList>
    </citation>
    <scope>NUCLEOTIDE SEQUENCE</scope>
    <source>
        <strain evidence="6">LMO-M01</strain>
    </source>
</reference>
<dbReference type="EMBL" id="CP119075">
    <property type="protein sequence ID" value="WED64124.1"/>
    <property type="molecule type" value="Genomic_DNA"/>
</dbReference>
<dbReference type="Pfam" id="PF03118">
    <property type="entry name" value="RNA_pol_A_CTD"/>
    <property type="match status" value="1"/>
</dbReference>
<keyword evidence="7" id="KW-1185">Reference proteome</keyword>
<gene>
    <name evidence="6" type="primary">pglW</name>
    <name evidence="6" type="ORF">PXH66_17440</name>
</gene>